<organism evidence="2 3">
    <name type="scientific">Pleurodeles waltl</name>
    <name type="common">Iberian ribbed newt</name>
    <dbReference type="NCBI Taxonomy" id="8319"/>
    <lineage>
        <taxon>Eukaryota</taxon>
        <taxon>Metazoa</taxon>
        <taxon>Chordata</taxon>
        <taxon>Craniata</taxon>
        <taxon>Vertebrata</taxon>
        <taxon>Euteleostomi</taxon>
        <taxon>Amphibia</taxon>
        <taxon>Batrachia</taxon>
        <taxon>Caudata</taxon>
        <taxon>Salamandroidea</taxon>
        <taxon>Salamandridae</taxon>
        <taxon>Pleurodelinae</taxon>
        <taxon>Pleurodeles</taxon>
    </lineage>
</organism>
<evidence type="ECO:0000313" key="3">
    <source>
        <dbReference type="Proteomes" id="UP001066276"/>
    </source>
</evidence>
<feature type="compositionally biased region" description="Polar residues" evidence="1">
    <location>
        <begin position="47"/>
        <end position="61"/>
    </location>
</feature>
<feature type="region of interest" description="Disordered" evidence="1">
    <location>
        <begin position="1"/>
        <end position="105"/>
    </location>
</feature>
<dbReference type="Proteomes" id="UP001066276">
    <property type="component" value="Chromosome 5"/>
</dbReference>
<name>A0AAV7RQQ7_PLEWA</name>
<protein>
    <submittedName>
        <fullName evidence="2">Uncharacterized protein</fullName>
    </submittedName>
</protein>
<comment type="caution">
    <text evidence="2">The sequence shown here is derived from an EMBL/GenBank/DDBJ whole genome shotgun (WGS) entry which is preliminary data.</text>
</comment>
<dbReference type="AlphaFoldDB" id="A0AAV7RQQ7"/>
<accession>A0AAV7RQQ7</accession>
<sequence>MTLQTATVSGLVPTPSKAWRKHITEDKRLTNRDTEKTNAAMDPEQQIFPSTSTPCSTWNTNADEDDDSEYSHLALKEVREEKKSDTHMHDKHQTHTHYTENQLQM</sequence>
<dbReference type="EMBL" id="JANPWB010000009">
    <property type="protein sequence ID" value="KAJ1153866.1"/>
    <property type="molecule type" value="Genomic_DNA"/>
</dbReference>
<reference evidence="2" key="1">
    <citation type="journal article" date="2022" name="bioRxiv">
        <title>Sequencing and chromosome-scale assembly of the giantPleurodeles waltlgenome.</title>
        <authorList>
            <person name="Brown T."/>
            <person name="Elewa A."/>
            <person name="Iarovenko S."/>
            <person name="Subramanian E."/>
            <person name="Araus A.J."/>
            <person name="Petzold A."/>
            <person name="Susuki M."/>
            <person name="Suzuki K.-i.T."/>
            <person name="Hayashi T."/>
            <person name="Toyoda A."/>
            <person name="Oliveira C."/>
            <person name="Osipova E."/>
            <person name="Leigh N.D."/>
            <person name="Simon A."/>
            <person name="Yun M.H."/>
        </authorList>
    </citation>
    <scope>NUCLEOTIDE SEQUENCE</scope>
    <source>
        <strain evidence="2">20211129_DDA</strain>
        <tissue evidence="2">Liver</tissue>
    </source>
</reference>
<keyword evidence="3" id="KW-1185">Reference proteome</keyword>
<gene>
    <name evidence="2" type="ORF">NDU88_006624</name>
</gene>
<proteinExistence type="predicted"/>
<feature type="compositionally biased region" description="Basic and acidic residues" evidence="1">
    <location>
        <begin position="22"/>
        <end position="36"/>
    </location>
</feature>
<feature type="compositionally biased region" description="Basic and acidic residues" evidence="1">
    <location>
        <begin position="74"/>
        <end position="93"/>
    </location>
</feature>
<evidence type="ECO:0000256" key="1">
    <source>
        <dbReference type="SAM" id="MobiDB-lite"/>
    </source>
</evidence>
<evidence type="ECO:0000313" key="2">
    <source>
        <dbReference type="EMBL" id="KAJ1153866.1"/>
    </source>
</evidence>